<accession>A0ABP9PUF6</accession>
<keyword evidence="2" id="KW-1185">Reference proteome</keyword>
<dbReference type="EMBL" id="BAABIA010000017">
    <property type="protein sequence ID" value="GAA5149996.1"/>
    <property type="molecule type" value="Genomic_DNA"/>
</dbReference>
<sequence>MQAEGGGDGIAPAGQVVGEVGIGVFHGEVGGLQGYVCGGTASKFVFDRRTVSGRFTSTYAECQEKLGRLRFTASFS</sequence>
<protein>
    <submittedName>
        <fullName evidence="1">Uncharacterized protein</fullName>
    </submittedName>
</protein>
<evidence type="ECO:0000313" key="1">
    <source>
        <dbReference type="EMBL" id="GAA5149996.1"/>
    </source>
</evidence>
<organism evidence="1 2">
    <name type="scientific">Prosthecobacter algae</name>
    <dbReference type="NCBI Taxonomy" id="1144682"/>
    <lineage>
        <taxon>Bacteria</taxon>
        <taxon>Pseudomonadati</taxon>
        <taxon>Verrucomicrobiota</taxon>
        <taxon>Verrucomicrobiia</taxon>
        <taxon>Verrucomicrobiales</taxon>
        <taxon>Verrucomicrobiaceae</taxon>
        <taxon>Prosthecobacter</taxon>
    </lineage>
</organism>
<reference evidence="2" key="1">
    <citation type="journal article" date="2019" name="Int. J. Syst. Evol. Microbiol.">
        <title>The Global Catalogue of Microorganisms (GCM) 10K type strain sequencing project: providing services to taxonomists for standard genome sequencing and annotation.</title>
        <authorList>
            <consortium name="The Broad Institute Genomics Platform"/>
            <consortium name="The Broad Institute Genome Sequencing Center for Infectious Disease"/>
            <person name="Wu L."/>
            <person name="Ma J."/>
        </authorList>
    </citation>
    <scope>NUCLEOTIDE SEQUENCE [LARGE SCALE GENOMIC DNA]</scope>
    <source>
        <strain evidence="2">JCM 18053</strain>
    </source>
</reference>
<evidence type="ECO:0000313" key="2">
    <source>
        <dbReference type="Proteomes" id="UP001499852"/>
    </source>
</evidence>
<name>A0ABP9PUF6_9BACT</name>
<dbReference type="Proteomes" id="UP001499852">
    <property type="component" value="Unassembled WGS sequence"/>
</dbReference>
<comment type="caution">
    <text evidence="1">The sequence shown here is derived from an EMBL/GenBank/DDBJ whole genome shotgun (WGS) entry which is preliminary data.</text>
</comment>
<gene>
    <name evidence="1" type="ORF">GCM10023213_48380</name>
</gene>
<proteinExistence type="predicted"/>